<dbReference type="InterPro" id="IPR005580">
    <property type="entry name" value="DbpA/CsdA_RNA-bd_dom"/>
</dbReference>
<evidence type="ECO:0000313" key="3">
    <source>
        <dbReference type="Proteomes" id="UP000254029"/>
    </source>
</evidence>
<gene>
    <name evidence="2" type="ORF">NCTC8684_01099</name>
</gene>
<dbReference type="AlphaFoldDB" id="A0AAX2M800"/>
<keyword evidence="2" id="KW-0067">ATP-binding</keyword>
<keyword evidence="2" id="KW-0378">Hydrolase</keyword>
<accession>A0AAX2M800</accession>
<feature type="domain" description="DEAD box helicase DbpA/CsdA RNA-binding" evidence="1">
    <location>
        <begin position="3"/>
        <end position="44"/>
    </location>
</feature>
<evidence type="ECO:0000313" key="2">
    <source>
        <dbReference type="EMBL" id="SUX32026.1"/>
    </source>
</evidence>
<dbReference type="RefSeq" id="WP_207552580.1">
    <property type="nucleotide sequence ID" value="NZ_JBHMEH010000079.1"/>
</dbReference>
<protein>
    <submittedName>
        <fullName evidence="2">ATP-dependent RNA helicase DbpA</fullName>
    </submittedName>
</protein>
<reference evidence="2 3" key="1">
    <citation type="submission" date="2018-06" db="EMBL/GenBank/DDBJ databases">
        <authorList>
            <consortium name="Pathogen Informatics"/>
            <person name="Doyle S."/>
        </authorList>
    </citation>
    <scope>NUCLEOTIDE SEQUENCE [LARGE SCALE GENOMIC DNA]</scope>
    <source>
        <strain evidence="2 3">NCTC8684</strain>
    </source>
</reference>
<proteinExistence type="predicted"/>
<organism evidence="2 3">
    <name type="scientific">Chromobacterium violaceum</name>
    <dbReference type="NCBI Taxonomy" id="536"/>
    <lineage>
        <taxon>Bacteria</taxon>
        <taxon>Pseudomonadati</taxon>
        <taxon>Pseudomonadota</taxon>
        <taxon>Betaproteobacteria</taxon>
        <taxon>Neisseriales</taxon>
        <taxon>Chromobacteriaceae</taxon>
        <taxon>Chromobacterium</taxon>
    </lineage>
</organism>
<dbReference type="Pfam" id="PF03880">
    <property type="entry name" value="DbpA"/>
    <property type="match status" value="1"/>
</dbReference>
<keyword evidence="2" id="KW-0547">Nucleotide-binding</keyword>
<dbReference type="EMBL" id="UIGR01000001">
    <property type="protein sequence ID" value="SUX32026.1"/>
    <property type="molecule type" value="Genomic_DNA"/>
</dbReference>
<dbReference type="Gene3D" id="3.30.70.330">
    <property type="match status" value="1"/>
</dbReference>
<sequence>MGNPIGKLNIVEFASFVALERAIAEQALAKLSQGKIKGKQFKMRLIG</sequence>
<evidence type="ECO:0000259" key="1">
    <source>
        <dbReference type="Pfam" id="PF03880"/>
    </source>
</evidence>
<dbReference type="Proteomes" id="UP000254029">
    <property type="component" value="Unassembled WGS sequence"/>
</dbReference>
<dbReference type="InterPro" id="IPR012677">
    <property type="entry name" value="Nucleotide-bd_a/b_plait_sf"/>
</dbReference>
<dbReference type="GO" id="GO:0004386">
    <property type="term" value="F:helicase activity"/>
    <property type="evidence" value="ECO:0007669"/>
    <property type="project" value="UniProtKB-KW"/>
</dbReference>
<keyword evidence="2" id="KW-0347">Helicase</keyword>
<comment type="caution">
    <text evidence="2">The sequence shown here is derived from an EMBL/GenBank/DDBJ whole genome shotgun (WGS) entry which is preliminary data.</text>
</comment>
<name>A0AAX2M800_CHRVL</name>